<evidence type="ECO:0000313" key="3">
    <source>
        <dbReference type="Proteomes" id="UP000620124"/>
    </source>
</evidence>
<keyword evidence="1" id="KW-0812">Transmembrane</keyword>
<gene>
    <name evidence="2" type="ORF">MVEN_02323300</name>
</gene>
<reference evidence="2" key="1">
    <citation type="submission" date="2020-05" db="EMBL/GenBank/DDBJ databases">
        <title>Mycena genomes resolve the evolution of fungal bioluminescence.</title>
        <authorList>
            <person name="Tsai I.J."/>
        </authorList>
    </citation>
    <scope>NUCLEOTIDE SEQUENCE</scope>
    <source>
        <strain evidence="2">CCC161011</strain>
    </source>
</reference>
<sequence>MPSRTYECALRLEGHRVPVAQRNSHEQASAELSLAAVKEQVDDARNSLVNTASAAEDTAHVNVRWPEMLRLPYWNSNQMLVIDPMQFVSEGPVDYHCHRVHKTDEIEFGTMPMPLLRSLLVMVGIIFFYHKMGLAL</sequence>
<keyword evidence="3" id="KW-1185">Reference proteome</keyword>
<comment type="caution">
    <text evidence="2">The sequence shown here is derived from an EMBL/GenBank/DDBJ whole genome shotgun (WGS) entry which is preliminary data.</text>
</comment>
<dbReference type="AlphaFoldDB" id="A0A8H6X530"/>
<dbReference type="Proteomes" id="UP000620124">
    <property type="component" value="Unassembled WGS sequence"/>
</dbReference>
<dbReference type="OrthoDB" id="3269001at2759"/>
<keyword evidence="1" id="KW-0472">Membrane</keyword>
<feature type="transmembrane region" description="Helical" evidence="1">
    <location>
        <begin position="115"/>
        <end position="132"/>
    </location>
</feature>
<name>A0A8H6X530_9AGAR</name>
<keyword evidence="1" id="KW-1133">Transmembrane helix</keyword>
<evidence type="ECO:0000313" key="2">
    <source>
        <dbReference type="EMBL" id="KAF7334171.1"/>
    </source>
</evidence>
<organism evidence="2 3">
    <name type="scientific">Mycena venus</name>
    <dbReference type="NCBI Taxonomy" id="2733690"/>
    <lineage>
        <taxon>Eukaryota</taxon>
        <taxon>Fungi</taxon>
        <taxon>Dikarya</taxon>
        <taxon>Basidiomycota</taxon>
        <taxon>Agaricomycotina</taxon>
        <taxon>Agaricomycetes</taxon>
        <taxon>Agaricomycetidae</taxon>
        <taxon>Agaricales</taxon>
        <taxon>Marasmiineae</taxon>
        <taxon>Mycenaceae</taxon>
        <taxon>Mycena</taxon>
    </lineage>
</organism>
<accession>A0A8H6X530</accession>
<dbReference type="EMBL" id="JACAZI010000027">
    <property type="protein sequence ID" value="KAF7334171.1"/>
    <property type="molecule type" value="Genomic_DNA"/>
</dbReference>
<protein>
    <submittedName>
        <fullName evidence="2">Uncharacterized protein</fullName>
    </submittedName>
</protein>
<evidence type="ECO:0000256" key="1">
    <source>
        <dbReference type="SAM" id="Phobius"/>
    </source>
</evidence>
<proteinExistence type="predicted"/>